<dbReference type="Gene3D" id="2.115.10.20">
    <property type="entry name" value="Glycosyl hydrolase domain, family 43"/>
    <property type="match status" value="1"/>
</dbReference>
<dbReference type="GO" id="GO:0005737">
    <property type="term" value="C:cytoplasm"/>
    <property type="evidence" value="ECO:0007669"/>
    <property type="project" value="TreeGrafter"/>
</dbReference>
<dbReference type="Proteomes" id="UP001489004">
    <property type="component" value="Unassembled WGS sequence"/>
</dbReference>
<dbReference type="Pfam" id="PF00251">
    <property type="entry name" value="Glyco_hydro_32N"/>
    <property type="match status" value="1"/>
</dbReference>
<dbReference type="PANTHER" id="PTHR42800:SF1">
    <property type="entry name" value="EXOINULINASE INUD (AFU_ORTHOLOGUE AFUA_5G00480)"/>
    <property type="match status" value="1"/>
</dbReference>
<dbReference type="InterPro" id="IPR013189">
    <property type="entry name" value="Glyco_hydro_32_C"/>
</dbReference>
<dbReference type="InterPro" id="IPR013148">
    <property type="entry name" value="Glyco_hydro_32_N"/>
</dbReference>
<evidence type="ECO:0000256" key="1">
    <source>
        <dbReference type="ARBA" id="ARBA00009902"/>
    </source>
</evidence>
<evidence type="ECO:0000259" key="6">
    <source>
        <dbReference type="Pfam" id="PF08244"/>
    </source>
</evidence>
<evidence type="ECO:0000256" key="3">
    <source>
        <dbReference type="ARBA" id="ARBA00023295"/>
    </source>
</evidence>
<name>A0AAW1P6H5_9CHLO</name>
<dbReference type="EMBL" id="JALJOR010000013">
    <property type="protein sequence ID" value="KAK9806891.1"/>
    <property type="molecule type" value="Genomic_DNA"/>
</dbReference>
<dbReference type="Gene3D" id="2.60.120.560">
    <property type="entry name" value="Exo-inulinase, domain 1"/>
    <property type="match status" value="1"/>
</dbReference>
<protein>
    <submittedName>
        <fullName evidence="7">Uncharacterized protein</fullName>
    </submittedName>
</protein>
<dbReference type="PANTHER" id="PTHR42800">
    <property type="entry name" value="EXOINULINASE INUD (AFU_ORTHOLOGUE AFUA_5G00480)"/>
    <property type="match status" value="1"/>
</dbReference>
<dbReference type="SUPFAM" id="SSF49899">
    <property type="entry name" value="Concanavalin A-like lectins/glucanases"/>
    <property type="match status" value="1"/>
</dbReference>
<dbReference type="SUPFAM" id="SSF75005">
    <property type="entry name" value="Arabinanase/levansucrase/invertase"/>
    <property type="match status" value="1"/>
</dbReference>
<dbReference type="InterPro" id="IPR013320">
    <property type="entry name" value="ConA-like_dom_sf"/>
</dbReference>
<comment type="similarity">
    <text evidence="1 4">Belongs to the glycosyl hydrolase 32 family.</text>
</comment>
<proteinExistence type="inferred from homology"/>
<accession>A0AAW1P6H5</accession>
<organism evidence="7 8">
    <name type="scientific">[Myrmecia] bisecta</name>
    <dbReference type="NCBI Taxonomy" id="41462"/>
    <lineage>
        <taxon>Eukaryota</taxon>
        <taxon>Viridiplantae</taxon>
        <taxon>Chlorophyta</taxon>
        <taxon>core chlorophytes</taxon>
        <taxon>Trebouxiophyceae</taxon>
        <taxon>Trebouxiales</taxon>
        <taxon>Trebouxiaceae</taxon>
        <taxon>Myrmecia</taxon>
    </lineage>
</organism>
<gene>
    <name evidence="7" type="ORF">WJX72_006565</name>
</gene>
<dbReference type="CDD" id="cd18622">
    <property type="entry name" value="GH32_Inu-like"/>
    <property type="match status" value="1"/>
</dbReference>
<evidence type="ECO:0000313" key="8">
    <source>
        <dbReference type="Proteomes" id="UP001489004"/>
    </source>
</evidence>
<dbReference type="AlphaFoldDB" id="A0AAW1P6H5"/>
<feature type="domain" description="Glycosyl hydrolase family 32 C-terminal" evidence="6">
    <location>
        <begin position="372"/>
        <end position="461"/>
    </location>
</feature>
<dbReference type="GO" id="GO:0004575">
    <property type="term" value="F:sucrose alpha-glucosidase activity"/>
    <property type="evidence" value="ECO:0007669"/>
    <property type="project" value="TreeGrafter"/>
</dbReference>
<evidence type="ECO:0000256" key="4">
    <source>
        <dbReference type="RuleBase" id="RU362110"/>
    </source>
</evidence>
<keyword evidence="2 4" id="KW-0378">Hydrolase</keyword>
<dbReference type="InterPro" id="IPR023296">
    <property type="entry name" value="Glyco_hydro_beta-prop_sf"/>
</dbReference>
<sequence length="515" mass="57905">MNDPCGMVFHKGQYHLYFQFNPDGLAWVRNISWGHAVSRDLVHWETLPVALTAPPPDFGYGTFTGSIVVDKHNSSGFCQSRDPADPSCLVALFTKQVEFSPTSKVQHQNMAWSNDDGETWSYYANNPVIDLKLDSFRDPKVFWFEPTQQWIMLVGVPKQFKIAFYSSTNLIDWTPISDFGTHGADGLVEWECPDMFQLPVNGNPDDVRWVLKVDMTLNNFGGSIGGRYFIGTFDGREFKPDFDIVDATNPWPEHGRDFLCSLAFEGAKDARARPIWLAWLNNWIYADRMPAMSFRGSASMPRTIELRSAPTGLSLVQTPWPGFDELVNSRRVYRSPAAQLAGLNAELERDADRFKACILDVVLCPASGAPADATMGLQIFHYPYHQEMLAADIRYSIANQTLTFQRGPYGIYELEHPMVKHYPATSRPTPVPLEEGELRLKIYIDFSSVEIFSADGRVGLSYVLLTDHDVKVPAVAASPGALEEVHIRAASLAPVFIPDQAPRQGLQRRRRPTPH</sequence>
<evidence type="ECO:0000259" key="5">
    <source>
        <dbReference type="Pfam" id="PF00251"/>
    </source>
</evidence>
<reference evidence="7 8" key="1">
    <citation type="journal article" date="2024" name="Nat. Commun.">
        <title>Phylogenomics reveals the evolutionary origins of lichenization in chlorophyte algae.</title>
        <authorList>
            <person name="Puginier C."/>
            <person name="Libourel C."/>
            <person name="Otte J."/>
            <person name="Skaloud P."/>
            <person name="Haon M."/>
            <person name="Grisel S."/>
            <person name="Petersen M."/>
            <person name="Berrin J.G."/>
            <person name="Delaux P.M."/>
            <person name="Dal Grande F."/>
            <person name="Keller J."/>
        </authorList>
    </citation>
    <scope>NUCLEOTIDE SEQUENCE [LARGE SCALE GENOMIC DNA]</scope>
    <source>
        <strain evidence="7 8">SAG 2043</strain>
    </source>
</reference>
<feature type="domain" description="Glycosyl hydrolase family 32 N-terminal" evidence="5">
    <location>
        <begin position="1"/>
        <end position="319"/>
    </location>
</feature>
<keyword evidence="8" id="KW-1185">Reference proteome</keyword>
<evidence type="ECO:0000313" key="7">
    <source>
        <dbReference type="EMBL" id="KAK9806891.1"/>
    </source>
</evidence>
<dbReference type="InterPro" id="IPR001362">
    <property type="entry name" value="Glyco_hydro_32"/>
</dbReference>
<comment type="caution">
    <text evidence="7">The sequence shown here is derived from an EMBL/GenBank/DDBJ whole genome shotgun (WGS) entry which is preliminary data.</text>
</comment>
<dbReference type="GO" id="GO:0005987">
    <property type="term" value="P:sucrose catabolic process"/>
    <property type="evidence" value="ECO:0007669"/>
    <property type="project" value="TreeGrafter"/>
</dbReference>
<dbReference type="SMART" id="SM00640">
    <property type="entry name" value="Glyco_32"/>
    <property type="match status" value="1"/>
</dbReference>
<dbReference type="Pfam" id="PF08244">
    <property type="entry name" value="Glyco_hydro_32C"/>
    <property type="match status" value="1"/>
</dbReference>
<keyword evidence="3 4" id="KW-0326">Glycosidase</keyword>
<evidence type="ECO:0000256" key="2">
    <source>
        <dbReference type="ARBA" id="ARBA00022801"/>
    </source>
</evidence>